<gene>
    <name evidence="1" type="ORF">cpL1_0894</name>
</gene>
<dbReference type="EMBL" id="LFRH01000005">
    <property type="protein sequence ID" value="KTF28452.1"/>
    <property type="molecule type" value="Genomic_DNA"/>
</dbReference>
<protein>
    <submittedName>
        <fullName evidence="1">Uncharacterized protein</fullName>
    </submittedName>
</protein>
<dbReference type="Proteomes" id="UP000054301">
    <property type="component" value="Unassembled WGS sequence"/>
</dbReference>
<accession>A0AA40U555</accession>
<name>A0AA40U555_9CHLA</name>
<proteinExistence type="predicted"/>
<evidence type="ECO:0000313" key="2">
    <source>
        <dbReference type="Proteomes" id="UP000054301"/>
    </source>
</evidence>
<dbReference type="AlphaFoldDB" id="A0AA40U555"/>
<organism evidence="1 2">
    <name type="scientific">Chlamydia pecorum</name>
    <dbReference type="NCBI Taxonomy" id="85991"/>
    <lineage>
        <taxon>Bacteria</taxon>
        <taxon>Pseudomonadati</taxon>
        <taxon>Chlamydiota</taxon>
        <taxon>Chlamydiia</taxon>
        <taxon>Chlamydiales</taxon>
        <taxon>Chlamydiaceae</taxon>
        <taxon>Chlamydia/Chlamydophila group</taxon>
        <taxon>Chlamydia</taxon>
    </lineage>
</organism>
<dbReference type="RefSeq" id="WP_058787666.1">
    <property type="nucleotide sequence ID" value="NZ_LFRH01000005.1"/>
</dbReference>
<comment type="caution">
    <text evidence="1">The sequence shown here is derived from an EMBL/GenBank/DDBJ whole genome shotgun (WGS) entry which is preliminary data.</text>
</comment>
<evidence type="ECO:0000313" key="1">
    <source>
        <dbReference type="EMBL" id="KTF28452.1"/>
    </source>
</evidence>
<sequence length="165" mass="18620">MSITASSVFMVQHRHTQEKFGDPSHSINLPLKNPLYRNSLTNILSYIPGVSTVLGIKTLLGISSLEKTFLLRTGYPGDRCQLSPCTSIREQLPKIQFEAWLETFGIKGIYSLCLTLYKIFKFLWIFLWRCCGNQVTSTPSLPEPLTPQPAPCHNNLGNEIDKIFS</sequence>
<reference evidence="1 2" key="1">
    <citation type="submission" date="2015-06" db="EMBL/GenBank/DDBJ databases">
        <title>More than comparative genomics: Whole genome sequencing reveals elusive C. pecorum plasmid and re-evaluates genetic differences and phylogenetic relationships between C. pecorum from pig, cattle, sheep and koala hosts.</title>
        <authorList>
            <person name="Jelocnik M."/>
            <person name="Bachmann N.L."/>
            <person name="Kaltenboeck B."/>
            <person name="Waugh C."/>
            <person name="Woolford L."/>
            <person name="Speight N."/>
            <person name="Gillett A."/>
            <person name="Higgins D."/>
            <person name="Flanagan C."/>
            <person name="Myers G."/>
            <person name="Timms P."/>
            <person name="Polkinghorne A."/>
        </authorList>
    </citation>
    <scope>NUCLEOTIDE SEQUENCE [LARGE SCALE GENOMIC DNA]</scope>
    <source>
        <strain evidence="1 2">L1</strain>
    </source>
</reference>